<dbReference type="GO" id="GO:0006629">
    <property type="term" value="P:lipid metabolic process"/>
    <property type="evidence" value="ECO:0007669"/>
    <property type="project" value="InterPro"/>
</dbReference>
<dbReference type="PANTHER" id="PTHR46211:SF1">
    <property type="entry name" value="GLYCEROPHOSPHODIESTER PHOSPHODIESTERASE, CYTOPLASMIC"/>
    <property type="match status" value="1"/>
</dbReference>
<dbReference type="RefSeq" id="WP_163087985.1">
    <property type="nucleotide sequence ID" value="NZ_JAAAWN010000030.1"/>
</dbReference>
<comment type="caution">
    <text evidence="2">The sequence shown here is derived from an EMBL/GenBank/DDBJ whole genome shotgun (WGS) entry which is preliminary data.</text>
</comment>
<dbReference type="PROSITE" id="PS51704">
    <property type="entry name" value="GP_PDE"/>
    <property type="match status" value="1"/>
</dbReference>
<proteinExistence type="predicted"/>
<protein>
    <submittedName>
        <fullName evidence="2">Glycerophosphodiester phosphodiesterase</fullName>
    </submittedName>
</protein>
<dbReference type="GO" id="GO:0008081">
    <property type="term" value="F:phosphoric diester hydrolase activity"/>
    <property type="evidence" value="ECO:0007669"/>
    <property type="project" value="InterPro"/>
</dbReference>
<feature type="domain" description="GP-PDE" evidence="1">
    <location>
        <begin position="1"/>
        <end position="228"/>
    </location>
</feature>
<accession>A0A7X5RML1</accession>
<evidence type="ECO:0000259" key="1">
    <source>
        <dbReference type="PROSITE" id="PS51704"/>
    </source>
</evidence>
<evidence type="ECO:0000313" key="2">
    <source>
        <dbReference type="EMBL" id="NDV92864.1"/>
    </source>
</evidence>
<keyword evidence="3" id="KW-1185">Reference proteome</keyword>
<dbReference type="Proteomes" id="UP000470213">
    <property type="component" value="Unassembled WGS sequence"/>
</dbReference>
<dbReference type="InterPro" id="IPR030395">
    <property type="entry name" value="GP_PDE_dom"/>
</dbReference>
<dbReference type="Pfam" id="PF03009">
    <property type="entry name" value="GDPD"/>
    <property type="match status" value="1"/>
</dbReference>
<reference evidence="2 3" key="1">
    <citation type="submission" date="2020-01" db="EMBL/GenBank/DDBJ databases">
        <authorList>
            <person name="Chen J."/>
            <person name="Zhu S."/>
            <person name="Yang J."/>
        </authorList>
    </citation>
    <scope>NUCLEOTIDE SEQUENCE [LARGE SCALE GENOMIC DNA]</scope>
    <source>
        <strain evidence="2 3">345S023</strain>
    </source>
</reference>
<dbReference type="SUPFAM" id="SSF51695">
    <property type="entry name" value="PLC-like phosphodiesterases"/>
    <property type="match status" value="1"/>
</dbReference>
<dbReference type="EMBL" id="JAAAWN010000030">
    <property type="protein sequence ID" value="NDV92864.1"/>
    <property type="molecule type" value="Genomic_DNA"/>
</dbReference>
<dbReference type="PANTHER" id="PTHR46211">
    <property type="entry name" value="GLYCEROPHOSPHORYL DIESTER PHOSPHODIESTERASE"/>
    <property type="match status" value="1"/>
</dbReference>
<evidence type="ECO:0000313" key="3">
    <source>
        <dbReference type="Proteomes" id="UP000470213"/>
    </source>
</evidence>
<dbReference type="Gene3D" id="3.20.20.190">
    <property type="entry name" value="Phosphatidylinositol (PI) phosphodiesterase"/>
    <property type="match status" value="1"/>
</dbReference>
<name>A0A7X5RML1_9ALTE</name>
<organism evidence="2 3">
    <name type="scientific">Alteromonas profundi</name>
    <dbReference type="NCBI Taxonomy" id="2696062"/>
    <lineage>
        <taxon>Bacteria</taxon>
        <taxon>Pseudomonadati</taxon>
        <taxon>Pseudomonadota</taxon>
        <taxon>Gammaproteobacteria</taxon>
        <taxon>Alteromonadales</taxon>
        <taxon>Alteromonadaceae</taxon>
        <taxon>Alteromonas/Salinimonas group</taxon>
        <taxon>Alteromonas</taxon>
    </lineage>
</organism>
<dbReference type="InterPro" id="IPR017946">
    <property type="entry name" value="PLC-like_Pdiesterase_TIM-brl"/>
</dbReference>
<gene>
    <name evidence="2" type="ORF">GTH32_16970</name>
</gene>
<dbReference type="AlphaFoldDB" id="A0A7X5RML1"/>
<sequence>MLIFAHRGASKALPENTVDAFKLAFEEDADGIEFDTFQHPEGIIVFHDKTLNRTTNGRGFLLSTPLSELRQLDAGLGTRIPTLVETLATVPKGKWCNIEIKQLTDADSWVSEVRHTVASSGIEVEKLLISSFNHHWLKQIRELWPEVKIGALSASYSLQPCYDAHMLRAYSMHIALDVASPEYVQQALAEGFDVFVFTVDEIEDMQRLAAYGVTGIFTNVPDIARSIFK</sequence>